<feature type="transmembrane region" description="Helical" evidence="8">
    <location>
        <begin position="143"/>
        <end position="162"/>
    </location>
</feature>
<dbReference type="OrthoDB" id="9768187at2"/>
<dbReference type="Proteomes" id="UP000030134">
    <property type="component" value="Unassembled WGS sequence"/>
</dbReference>
<dbReference type="GO" id="GO:0008360">
    <property type="term" value="P:regulation of cell shape"/>
    <property type="evidence" value="ECO:0007669"/>
    <property type="project" value="UniProtKB-KW"/>
</dbReference>
<gene>
    <name evidence="9" type="ORF">HQ36_03760</name>
</gene>
<evidence type="ECO:0000256" key="2">
    <source>
        <dbReference type="ARBA" id="ARBA00022692"/>
    </source>
</evidence>
<dbReference type="PANTHER" id="PTHR30474">
    <property type="entry name" value="CELL CYCLE PROTEIN"/>
    <property type="match status" value="1"/>
</dbReference>
<proteinExistence type="predicted"/>
<dbReference type="STRING" id="266762.HQ36_03760"/>
<evidence type="ECO:0000313" key="9">
    <source>
        <dbReference type="EMBL" id="KGN98046.1"/>
    </source>
</evidence>
<evidence type="ECO:0000256" key="1">
    <source>
        <dbReference type="ARBA" id="ARBA00004141"/>
    </source>
</evidence>
<feature type="transmembrane region" description="Helical" evidence="8">
    <location>
        <begin position="82"/>
        <end position="99"/>
    </location>
</feature>
<keyword evidence="10" id="KW-1185">Reference proteome</keyword>
<feature type="transmembrane region" description="Helical" evidence="8">
    <location>
        <begin position="422"/>
        <end position="449"/>
    </location>
</feature>
<evidence type="ECO:0000256" key="8">
    <source>
        <dbReference type="SAM" id="Phobius"/>
    </source>
</evidence>
<name>A0A0A2G483_9PORP</name>
<evidence type="ECO:0000256" key="5">
    <source>
        <dbReference type="ARBA" id="ARBA00023136"/>
    </source>
</evidence>
<feature type="transmembrane region" description="Helical" evidence="8">
    <location>
        <begin position="15"/>
        <end position="35"/>
    </location>
</feature>
<dbReference type="EMBL" id="JQZW01000008">
    <property type="protein sequence ID" value="KGN98046.1"/>
    <property type="molecule type" value="Genomic_DNA"/>
</dbReference>
<dbReference type="AlphaFoldDB" id="A0A0A2G483"/>
<keyword evidence="2 8" id="KW-0812">Transmembrane</keyword>
<keyword evidence="3" id="KW-0133">Cell shape</keyword>
<evidence type="ECO:0000256" key="3">
    <source>
        <dbReference type="ARBA" id="ARBA00022960"/>
    </source>
</evidence>
<dbReference type="Pfam" id="PF01098">
    <property type="entry name" value="FTSW_RODA_SPOVE"/>
    <property type="match status" value="2"/>
</dbReference>
<dbReference type="GO" id="GO:0005886">
    <property type="term" value="C:plasma membrane"/>
    <property type="evidence" value="ECO:0007669"/>
    <property type="project" value="TreeGrafter"/>
</dbReference>
<feature type="transmembrane region" description="Helical" evidence="8">
    <location>
        <begin position="55"/>
        <end position="76"/>
    </location>
</feature>
<feature type="transmembrane region" description="Helical" evidence="8">
    <location>
        <begin position="295"/>
        <end position="316"/>
    </location>
</feature>
<keyword evidence="5 8" id="KW-0472">Membrane</keyword>
<dbReference type="GO" id="GO:0051301">
    <property type="term" value="P:cell division"/>
    <property type="evidence" value="ECO:0007669"/>
    <property type="project" value="InterPro"/>
</dbReference>
<comment type="caution">
    <text evidence="9">The sequence shown here is derived from an EMBL/GenBank/DDBJ whole genome shotgun (WGS) entry which is preliminary data.</text>
</comment>
<evidence type="ECO:0000256" key="6">
    <source>
        <dbReference type="ARBA" id="ARBA00032370"/>
    </source>
</evidence>
<evidence type="ECO:0000313" key="10">
    <source>
        <dbReference type="Proteomes" id="UP000030134"/>
    </source>
</evidence>
<feature type="transmembrane region" description="Helical" evidence="8">
    <location>
        <begin position="183"/>
        <end position="205"/>
    </location>
</feature>
<dbReference type="PROSITE" id="PS00428">
    <property type="entry name" value="FTSW_RODA_SPOVE"/>
    <property type="match status" value="1"/>
</dbReference>
<keyword evidence="4 8" id="KW-1133">Transmembrane helix</keyword>
<dbReference type="InterPro" id="IPR018365">
    <property type="entry name" value="Cell_cycle_FtsW-rel_CS"/>
</dbReference>
<comment type="subcellular location">
    <subcellularLocation>
        <location evidence="1">Membrane</location>
        <topology evidence="1">Multi-pass membrane protein</topology>
    </subcellularLocation>
</comment>
<dbReference type="GO" id="GO:0015648">
    <property type="term" value="F:lipid-linked peptidoglycan transporter activity"/>
    <property type="evidence" value="ECO:0007669"/>
    <property type="project" value="TreeGrafter"/>
</dbReference>
<feature type="transmembrane region" description="Helical" evidence="8">
    <location>
        <begin position="455"/>
        <end position="474"/>
    </location>
</feature>
<dbReference type="InterPro" id="IPR001182">
    <property type="entry name" value="FtsW/RodA"/>
</dbReference>
<sequence length="495" mass="55450">MNPNQATSFFKRLDWFTIIIYLLLVVSGWAMICAASYSYDTEHLVTPGSRPMMQLIWMGLSLILIFILLTVDVGWLESLTPIFYIVMLGLLFITIFVAPEIKGSRSWLVLGPLRLQPAEFAKITTSLMLASTINRYGFKLSSWRSYAEVFGIILLPVFLIFLEKETGSALVYTALFLALYREGLSGIIIGSAFLAVVLFVASLSLNDVYWGDTQAQIWSLATIIMLAVFVLLLLRPAKNKRLFHWLIVSELALYVIAWGGSFFFPMNYAYVAILQLGLLLIYCFTQAFRYYARRYFLILFFAIACILYTLSVSFVFEKVLQPHQQVRISVALGLKEDPKGVGYNVNQAKIAVGSGGLTGKGFLQGTQTKLNYVPEQDTDFIFCTVGEEMGFIGSSALLIVYLILILRIYYLAERQTTAFGRVYGYCVGSIFFFHLSINVGMVIGLVPVIGIPLPFFSYGGSSLWGFTILLFLFLRIDASRKLESTASSPALRGLV</sequence>
<organism evidence="9 10">
    <name type="scientific">Porphyromonas gingivicanis</name>
    <dbReference type="NCBI Taxonomy" id="266762"/>
    <lineage>
        <taxon>Bacteria</taxon>
        <taxon>Pseudomonadati</taxon>
        <taxon>Bacteroidota</taxon>
        <taxon>Bacteroidia</taxon>
        <taxon>Bacteroidales</taxon>
        <taxon>Porphyromonadaceae</taxon>
        <taxon>Porphyromonas</taxon>
    </lineage>
</organism>
<dbReference type="PANTHER" id="PTHR30474:SF1">
    <property type="entry name" value="PEPTIDOGLYCAN GLYCOSYLTRANSFERASE MRDB"/>
    <property type="match status" value="1"/>
</dbReference>
<dbReference type="GO" id="GO:0032153">
    <property type="term" value="C:cell division site"/>
    <property type="evidence" value="ECO:0007669"/>
    <property type="project" value="TreeGrafter"/>
</dbReference>
<evidence type="ECO:0000256" key="7">
    <source>
        <dbReference type="ARBA" id="ARBA00033270"/>
    </source>
</evidence>
<reference evidence="9 10" key="1">
    <citation type="submission" date="2014-08" db="EMBL/GenBank/DDBJ databases">
        <title>Porphyromonas gingivicanis strain:COT-022_OH1391 Genome sequencing.</title>
        <authorList>
            <person name="Wallis C."/>
            <person name="Deusch O."/>
            <person name="O'Flynn C."/>
            <person name="Davis I."/>
            <person name="Jospin G."/>
            <person name="Darling A.E."/>
            <person name="Coil D.A."/>
            <person name="Alexiev A."/>
            <person name="Horsfall A."/>
            <person name="Kirkwood N."/>
            <person name="Harris S."/>
            <person name="Eisen J.A."/>
        </authorList>
    </citation>
    <scope>NUCLEOTIDE SEQUENCE [LARGE SCALE GENOMIC DNA]</scope>
    <source>
        <strain evidence="10">COT-022 OH1391</strain>
    </source>
</reference>
<feature type="transmembrane region" description="Helical" evidence="8">
    <location>
        <begin position="242"/>
        <end position="262"/>
    </location>
</feature>
<feature type="transmembrane region" description="Helical" evidence="8">
    <location>
        <begin position="217"/>
        <end position="235"/>
    </location>
</feature>
<dbReference type="NCBIfam" id="NF037961">
    <property type="entry name" value="RodA_shape"/>
    <property type="match status" value="1"/>
</dbReference>
<protein>
    <recommendedName>
        <fullName evidence="7">Cell wall polymerase</fullName>
    </recommendedName>
    <alternativeName>
        <fullName evidence="6">Peptidoglycan polymerase</fullName>
    </alternativeName>
</protein>
<dbReference type="RefSeq" id="WP_036883526.1">
    <property type="nucleotide sequence ID" value="NZ_JQZW01000008.1"/>
</dbReference>
<feature type="transmembrane region" description="Helical" evidence="8">
    <location>
        <begin position="389"/>
        <end position="410"/>
    </location>
</feature>
<dbReference type="eggNOG" id="COG0772">
    <property type="taxonomic scope" value="Bacteria"/>
</dbReference>
<feature type="transmembrane region" description="Helical" evidence="8">
    <location>
        <begin position="268"/>
        <end position="288"/>
    </location>
</feature>
<evidence type="ECO:0000256" key="4">
    <source>
        <dbReference type="ARBA" id="ARBA00022989"/>
    </source>
</evidence>
<accession>A0A0A2G483</accession>